<comment type="caution">
    <text evidence="1">The sequence shown here is derived from an EMBL/GenBank/DDBJ whole genome shotgun (WGS) entry which is preliminary data.</text>
</comment>
<dbReference type="Pfam" id="PF01949">
    <property type="entry name" value="Endo_dU"/>
    <property type="match status" value="1"/>
</dbReference>
<dbReference type="Gene3D" id="3.30.2170.10">
    <property type="entry name" value="archaeoglobus fulgidus dsm 4304 superfamily"/>
    <property type="match status" value="1"/>
</dbReference>
<keyword evidence="2" id="KW-1185">Reference proteome</keyword>
<evidence type="ECO:0000313" key="2">
    <source>
        <dbReference type="Proteomes" id="UP001139028"/>
    </source>
</evidence>
<dbReference type="AlphaFoldDB" id="A0A9X2ENX3"/>
<protein>
    <submittedName>
        <fullName evidence="1">DUF99 family protein</fullName>
    </submittedName>
</protein>
<evidence type="ECO:0000313" key="1">
    <source>
        <dbReference type="EMBL" id="MCO1335156.1"/>
    </source>
</evidence>
<gene>
    <name evidence="1" type="ORF">MO867_12520</name>
</gene>
<name>A0A9X2ENX3_9GAMM</name>
<accession>A0A9X2ENX3</accession>
<dbReference type="EMBL" id="JALBWM010000051">
    <property type="protein sequence ID" value="MCO1335156.1"/>
    <property type="molecule type" value="Genomic_DNA"/>
</dbReference>
<dbReference type="InterPro" id="IPR002802">
    <property type="entry name" value="Endo_dU"/>
</dbReference>
<organism evidence="1 2">
    <name type="scientific">Microbulbifer okhotskensis</name>
    <dbReference type="NCBI Taxonomy" id="2926617"/>
    <lineage>
        <taxon>Bacteria</taxon>
        <taxon>Pseudomonadati</taxon>
        <taxon>Pseudomonadota</taxon>
        <taxon>Gammaproteobacteria</taxon>
        <taxon>Cellvibrionales</taxon>
        <taxon>Microbulbiferaceae</taxon>
        <taxon>Microbulbifer</taxon>
    </lineage>
</organism>
<proteinExistence type="predicted"/>
<dbReference type="Proteomes" id="UP001139028">
    <property type="component" value="Unassembled WGS sequence"/>
</dbReference>
<sequence>MDSTKVIATQLKESKFYSQVNAVLTDGVAVGGFNIIDLTKLANILHRSNAQASQYGGYRQSPAELPRFPSAKTNPAKGWADLQCQPLPFLSAGMQT</sequence>
<reference evidence="1" key="1">
    <citation type="journal article" date="2022" name="Arch. Microbiol.">
        <title>Microbulbifer okhotskensis sp. nov., isolated from a deep bottom sediment of the Okhotsk Sea.</title>
        <authorList>
            <person name="Romanenko L."/>
            <person name="Kurilenko V."/>
            <person name="Otstavnykh N."/>
            <person name="Velansky P."/>
            <person name="Isaeva M."/>
            <person name="Mikhailov V."/>
        </authorList>
    </citation>
    <scope>NUCLEOTIDE SEQUENCE</scope>
    <source>
        <strain evidence="1">OS29</strain>
    </source>
</reference>
<dbReference type="RefSeq" id="WP_252467960.1">
    <property type="nucleotide sequence ID" value="NZ_JALBWM010000051.1"/>
</dbReference>